<evidence type="ECO:0000256" key="5">
    <source>
        <dbReference type="ARBA" id="ARBA00022729"/>
    </source>
</evidence>
<dbReference type="InterPro" id="IPR012910">
    <property type="entry name" value="Plug_dom"/>
</dbReference>
<feature type="domain" description="TonB-dependent receptor-like beta-barrel" evidence="14">
    <location>
        <begin position="400"/>
        <end position="640"/>
    </location>
</feature>
<comment type="similarity">
    <text evidence="10 11">Belongs to the TonB-dependent receptor family.</text>
</comment>
<keyword evidence="3 10" id="KW-1134">Transmembrane beta strand</keyword>
<keyword evidence="4 10" id="KW-0812">Transmembrane</keyword>
<feature type="chain" id="PRO_5046350384" evidence="13">
    <location>
        <begin position="24"/>
        <end position="672"/>
    </location>
</feature>
<keyword evidence="7 10" id="KW-0472">Membrane</keyword>
<evidence type="ECO:0000256" key="9">
    <source>
        <dbReference type="ARBA" id="ARBA00023237"/>
    </source>
</evidence>
<dbReference type="PANTHER" id="PTHR30069">
    <property type="entry name" value="TONB-DEPENDENT OUTER MEMBRANE RECEPTOR"/>
    <property type="match status" value="1"/>
</dbReference>
<organism evidence="16 17">
    <name type="scientific">Archangium lansingense</name>
    <dbReference type="NCBI Taxonomy" id="2995310"/>
    <lineage>
        <taxon>Bacteria</taxon>
        <taxon>Pseudomonadati</taxon>
        <taxon>Myxococcota</taxon>
        <taxon>Myxococcia</taxon>
        <taxon>Myxococcales</taxon>
        <taxon>Cystobacterineae</taxon>
        <taxon>Archangiaceae</taxon>
        <taxon>Archangium</taxon>
    </lineage>
</organism>
<name>A0ABT4AK47_9BACT</name>
<evidence type="ECO:0000256" key="3">
    <source>
        <dbReference type="ARBA" id="ARBA00022452"/>
    </source>
</evidence>
<dbReference type="EMBL" id="JAPNKA010000001">
    <property type="protein sequence ID" value="MCY1082066.1"/>
    <property type="molecule type" value="Genomic_DNA"/>
</dbReference>
<keyword evidence="9 10" id="KW-0998">Cell outer membrane</keyword>
<protein>
    <submittedName>
        <fullName evidence="16">TonB-dependent receptor</fullName>
    </submittedName>
</protein>
<feature type="region of interest" description="Disordered" evidence="12">
    <location>
        <begin position="23"/>
        <end position="81"/>
    </location>
</feature>
<feature type="region of interest" description="Disordered" evidence="12">
    <location>
        <begin position="291"/>
        <end position="313"/>
    </location>
</feature>
<feature type="signal peptide" evidence="13">
    <location>
        <begin position="1"/>
        <end position="23"/>
    </location>
</feature>
<evidence type="ECO:0000259" key="14">
    <source>
        <dbReference type="Pfam" id="PF00593"/>
    </source>
</evidence>
<evidence type="ECO:0000256" key="2">
    <source>
        <dbReference type="ARBA" id="ARBA00022448"/>
    </source>
</evidence>
<keyword evidence="8 16" id="KW-0675">Receptor</keyword>
<dbReference type="Gene3D" id="2.40.170.20">
    <property type="entry name" value="TonB-dependent receptor, beta-barrel domain"/>
    <property type="match status" value="1"/>
</dbReference>
<accession>A0ABT4AK47</accession>
<dbReference type="InterPro" id="IPR039426">
    <property type="entry name" value="TonB-dep_rcpt-like"/>
</dbReference>
<gene>
    <name evidence="16" type="ORF">OV287_47250</name>
</gene>
<keyword evidence="6 11" id="KW-0798">TonB box</keyword>
<reference evidence="16 17" key="1">
    <citation type="submission" date="2022-11" db="EMBL/GenBank/DDBJ databases">
        <title>Minimal conservation of predation-associated metabolite biosynthetic gene clusters underscores biosynthetic potential of Myxococcota including descriptions for ten novel species: Archangium lansinium sp. nov., Myxococcus landrumus sp. nov., Nannocystis bai.</title>
        <authorList>
            <person name="Ahearne A."/>
            <person name="Stevens C."/>
            <person name="Phillips K."/>
        </authorList>
    </citation>
    <scope>NUCLEOTIDE SEQUENCE [LARGE SCALE GENOMIC DNA]</scope>
    <source>
        <strain evidence="16 17">MIWBW</strain>
    </source>
</reference>
<keyword evidence="2 10" id="KW-0813">Transport</keyword>
<dbReference type="Gene3D" id="2.170.130.10">
    <property type="entry name" value="TonB-dependent receptor, plug domain"/>
    <property type="match status" value="1"/>
</dbReference>
<dbReference type="Pfam" id="PF07715">
    <property type="entry name" value="Plug"/>
    <property type="match status" value="1"/>
</dbReference>
<dbReference type="Pfam" id="PF00593">
    <property type="entry name" value="TonB_dep_Rec_b-barrel"/>
    <property type="match status" value="1"/>
</dbReference>
<evidence type="ECO:0000259" key="15">
    <source>
        <dbReference type="Pfam" id="PF07715"/>
    </source>
</evidence>
<evidence type="ECO:0000256" key="13">
    <source>
        <dbReference type="SAM" id="SignalP"/>
    </source>
</evidence>
<feature type="domain" description="TonB-dependent receptor plug" evidence="15">
    <location>
        <begin position="77"/>
        <end position="180"/>
    </location>
</feature>
<comment type="subcellular location">
    <subcellularLocation>
        <location evidence="1 10">Cell outer membrane</location>
        <topology evidence="1 10">Multi-pass membrane protein</topology>
    </subcellularLocation>
</comment>
<evidence type="ECO:0000256" key="8">
    <source>
        <dbReference type="ARBA" id="ARBA00023170"/>
    </source>
</evidence>
<dbReference type="PROSITE" id="PS52016">
    <property type="entry name" value="TONB_DEPENDENT_REC_3"/>
    <property type="match status" value="1"/>
</dbReference>
<evidence type="ECO:0000256" key="4">
    <source>
        <dbReference type="ARBA" id="ARBA00022692"/>
    </source>
</evidence>
<keyword evidence="17" id="KW-1185">Reference proteome</keyword>
<sequence length="672" mass="70745">MRRLHLAGRLLCLALSTSGSALAQQAAEPPQETPAQDTGAKDTGTQDAPEGEPFRVPTVEVEEKAVAPEPPDSASRRDPSGALTVIRVDEFGGAARDTAAMLSTAPGVTLQDVGGYGQSKSLVVRGASSNGTLVLLDGIPLNGAGGIADLSRVPAAMAERFEVLRGGAGARYGSGGLGGAINIITRRPGPDARVAGELSYGSWDTALGWLSASGPLAGGEALVLVHGGTSSGRFPYLFDPSPTLPGDALIEQKRTNNDARGAGGLLRLRRELGRGFSADLLGELSFDERGLAGTAQNPSEDARQSGGRGSASLRVMGTLPGGVRMNARAYFRRDEVALSGGPWSQSEPQVQQLGGVELEGQVLLGGWHALSALVSVGGEGVTAAETAEASEGDPAWLRASVMLMDELLLWDERLIVAPSLRVEQAGPYTLLSPKVGVTLELPSDFELRANAGRAHRAPSFLELYVRQGTLLPNPDLRPESALYADAAVVHRTEESLASVGGFVSLYEDLISYEAYPPGAAKPYNFANARVLGLEAEGEWRPHPLISGTFSYTLTVSSDLQRDGRFYLRELPYRPRHKLAARVMGGPRWLTGRMEVVAQSAHALTRDGSMSLPGRAFVHAGLSSTLGSRPEFTVSCEVKNLFDARAEDFVGYPLPGRAVYLSVSGAFSGTDSP</sequence>
<dbReference type="SUPFAM" id="SSF56935">
    <property type="entry name" value="Porins"/>
    <property type="match status" value="1"/>
</dbReference>
<keyword evidence="5 13" id="KW-0732">Signal</keyword>
<dbReference type="InterPro" id="IPR036942">
    <property type="entry name" value="Beta-barrel_TonB_sf"/>
</dbReference>
<proteinExistence type="inferred from homology"/>
<comment type="caution">
    <text evidence="16">The sequence shown here is derived from an EMBL/GenBank/DDBJ whole genome shotgun (WGS) entry which is preliminary data.</text>
</comment>
<evidence type="ECO:0000256" key="1">
    <source>
        <dbReference type="ARBA" id="ARBA00004571"/>
    </source>
</evidence>
<evidence type="ECO:0000313" key="16">
    <source>
        <dbReference type="EMBL" id="MCY1082066.1"/>
    </source>
</evidence>
<dbReference type="Proteomes" id="UP001207654">
    <property type="component" value="Unassembled WGS sequence"/>
</dbReference>
<evidence type="ECO:0000256" key="7">
    <source>
        <dbReference type="ARBA" id="ARBA00023136"/>
    </source>
</evidence>
<evidence type="ECO:0000256" key="11">
    <source>
        <dbReference type="RuleBase" id="RU003357"/>
    </source>
</evidence>
<dbReference type="InterPro" id="IPR000531">
    <property type="entry name" value="Beta-barrel_TonB"/>
</dbReference>
<evidence type="ECO:0000256" key="12">
    <source>
        <dbReference type="SAM" id="MobiDB-lite"/>
    </source>
</evidence>
<dbReference type="RefSeq" id="WP_267540643.1">
    <property type="nucleotide sequence ID" value="NZ_JAPNKA010000001.1"/>
</dbReference>
<feature type="compositionally biased region" description="Low complexity" evidence="12">
    <location>
        <begin position="23"/>
        <end position="36"/>
    </location>
</feature>
<dbReference type="PANTHER" id="PTHR30069:SF29">
    <property type="entry name" value="HEMOGLOBIN AND HEMOGLOBIN-HAPTOGLOBIN-BINDING PROTEIN 1-RELATED"/>
    <property type="match status" value="1"/>
</dbReference>
<evidence type="ECO:0000256" key="10">
    <source>
        <dbReference type="PROSITE-ProRule" id="PRU01360"/>
    </source>
</evidence>
<dbReference type="InterPro" id="IPR037066">
    <property type="entry name" value="Plug_dom_sf"/>
</dbReference>
<evidence type="ECO:0000313" key="17">
    <source>
        <dbReference type="Proteomes" id="UP001207654"/>
    </source>
</evidence>
<evidence type="ECO:0000256" key="6">
    <source>
        <dbReference type="ARBA" id="ARBA00023077"/>
    </source>
</evidence>